<dbReference type="Pfam" id="PF02801">
    <property type="entry name" value="Ketoacyl-synt_C"/>
    <property type="match status" value="1"/>
</dbReference>
<dbReference type="GO" id="GO:0010027">
    <property type="term" value="P:thylakoid membrane organization"/>
    <property type="evidence" value="ECO:0007669"/>
    <property type="project" value="EnsemblPlants"/>
</dbReference>
<gene>
    <name evidence="14" type="ORF">CBR_g41120</name>
</gene>
<dbReference type="Pfam" id="PF00109">
    <property type="entry name" value="ketoacyl-synt"/>
    <property type="match status" value="1"/>
</dbReference>
<evidence type="ECO:0000313" key="14">
    <source>
        <dbReference type="EMBL" id="GBG86215.1"/>
    </source>
</evidence>
<dbReference type="PROSITE" id="PS52004">
    <property type="entry name" value="KS3_2"/>
    <property type="match status" value="1"/>
</dbReference>
<dbReference type="SUPFAM" id="SSF53901">
    <property type="entry name" value="Thiolase-like"/>
    <property type="match status" value="2"/>
</dbReference>
<dbReference type="GO" id="GO:0005739">
    <property type="term" value="C:mitochondrion"/>
    <property type="evidence" value="ECO:0007669"/>
    <property type="project" value="TreeGrafter"/>
</dbReference>
<dbReference type="SMART" id="SM00825">
    <property type="entry name" value="PKS_KS"/>
    <property type="match status" value="1"/>
</dbReference>
<dbReference type="EMBL" id="BFEA01000553">
    <property type="protein sequence ID" value="GBG86215.1"/>
    <property type="molecule type" value="Genomic_DNA"/>
</dbReference>
<evidence type="ECO:0000256" key="4">
    <source>
        <dbReference type="ARBA" id="ARBA00022516"/>
    </source>
</evidence>
<sequence>MHRVYSAWRGLSNASAASSKRLLASGGGPTGLRLWRRSLSSSSVAQCAALADQGTGFGPPPVQSPRRVVVTGLGLVTPLGVGVEHTWQRLVAGESGIRGVTVDDLGLDAFDEKTVSEAWRQLGSRVAAFVPMGSGPGQFDINTTVAPEDKGRIAPFVAFALSATTEALGDAGWAPSSDRERQRTGVAIGGGIGCMMDVVEFSRLAADRKLRRLSPFFIPRVLINMAAGYVGLKHGLWGPNHAATTACASGAHSIGDAARLIRHWDADVMVAGGAESCIDVMSLAGFHRLKALSCKYNEQPAKASRPFDQGRDGFVIGEGAGIVVLEEYEHAQKRGAKMYAEIRGCGMSGDGYHMTLPPPDGRGALLAMQRALEIAGLQPTDVDYINAHATSTPQGDAIEARAIQTLFGSHAHSGSLALSSTKGSTGHLMGAAGAVEAIFTILAIHKGVIPQTLNLDDADPVFQGGYKPEATPREMQVTAALSNSFGFGGTNSCLAFTRPPLL</sequence>
<evidence type="ECO:0000256" key="8">
    <source>
        <dbReference type="ARBA" id="ARBA00023160"/>
    </source>
</evidence>
<organism evidence="14 15">
    <name type="scientific">Chara braunii</name>
    <name type="common">Braun's stonewort</name>
    <dbReference type="NCBI Taxonomy" id="69332"/>
    <lineage>
        <taxon>Eukaryota</taxon>
        <taxon>Viridiplantae</taxon>
        <taxon>Streptophyta</taxon>
        <taxon>Charophyceae</taxon>
        <taxon>Charales</taxon>
        <taxon>Characeae</taxon>
        <taxon>Chara</taxon>
    </lineage>
</organism>
<evidence type="ECO:0000256" key="1">
    <source>
        <dbReference type="ARBA" id="ARBA00005194"/>
    </source>
</evidence>
<evidence type="ECO:0000256" key="11">
    <source>
        <dbReference type="ARBA" id="ARBA00072686"/>
    </source>
</evidence>
<evidence type="ECO:0000256" key="5">
    <source>
        <dbReference type="ARBA" id="ARBA00022679"/>
    </source>
</evidence>
<dbReference type="GO" id="GO:0006633">
    <property type="term" value="P:fatty acid biosynthetic process"/>
    <property type="evidence" value="ECO:0007669"/>
    <property type="project" value="UniProtKB-KW"/>
</dbReference>
<evidence type="ECO:0000256" key="2">
    <source>
        <dbReference type="ARBA" id="ARBA00008467"/>
    </source>
</evidence>
<dbReference type="InterPro" id="IPR000794">
    <property type="entry name" value="Beta-ketoacyl_synthase"/>
</dbReference>
<reference evidence="14 15" key="1">
    <citation type="journal article" date="2018" name="Cell">
        <title>The Chara Genome: Secondary Complexity and Implications for Plant Terrestrialization.</title>
        <authorList>
            <person name="Nishiyama T."/>
            <person name="Sakayama H."/>
            <person name="Vries J.D."/>
            <person name="Buschmann H."/>
            <person name="Saint-Marcoux D."/>
            <person name="Ullrich K.K."/>
            <person name="Haas F.B."/>
            <person name="Vanderstraeten L."/>
            <person name="Becker D."/>
            <person name="Lang D."/>
            <person name="Vosolsobe S."/>
            <person name="Rombauts S."/>
            <person name="Wilhelmsson P.K.I."/>
            <person name="Janitza P."/>
            <person name="Kern R."/>
            <person name="Heyl A."/>
            <person name="Rumpler F."/>
            <person name="Villalobos L.I.A.C."/>
            <person name="Clay J.M."/>
            <person name="Skokan R."/>
            <person name="Toyoda A."/>
            <person name="Suzuki Y."/>
            <person name="Kagoshima H."/>
            <person name="Schijlen E."/>
            <person name="Tajeshwar N."/>
            <person name="Catarino B."/>
            <person name="Hetherington A.J."/>
            <person name="Saltykova A."/>
            <person name="Bonnot C."/>
            <person name="Breuninger H."/>
            <person name="Symeonidi A."/>
            <person name="Radhakrishnan G.V."/>
            <person name="Van Nieuwerburgh F."/>
            <person name="Deforce D."/>
            <person name="Chang C."/>
            <person name="Karol K.G."/>
            <person name="Hedrich R."/>
            <person name="Ulvskov P."/>
            <person name="Glockner G."/>
            <person name="Delwiche C.F."/>
            <person name="Petrasek J."/>
            <person name="Van de Peer Y."/>
            <person name="Friml J."/>
            <person name="Beilby M."/>
            <person name="Dolan L."/>
            <person name="Kohara Y."/>
            <person name="Sugano S."/>
            <person name="Fujiyama A."/>
            <person name="Delaux P.-M."/>
            <person name="Quint M."/>
            <person name="TheiBen G."/>
            <person name="Hagemann M."/>
            <person name="Harholt J."/>
            <person name="Dunand C."/>
            <person name="Zachgo S."/>
            <person name="Langdale J."/>
            <person name="Maumus F."/>
            <person name="Straeten D.V.D."/>
            <person name="Gould S.B."/>
            <person name="Rensing S.A."/>
        </authorList>
    </citation>
    <scope>NUCLEOTIDE SEQUENCE [LARGE SCALE GENOMIC DNA]</scope>
    <source>
        <strain evidence="14 15">S276</strain>
    </source>
</reference>
<evidence type="ECO:0000256" key="3">
    <source>
        <dbReference type="ARBA" id="ARBA00013191"/>
    </source>
</evidence>
<dbReference type="InterPro" id="IPR016039">
    <property type="entry name" value="Thiolase-like"/>
</dbReference>
<comment type="pathway">
    <text evidence="1">Lipid metabolism; fatty acid biosynthesis.</text>
</comment>
<dbReference type="FunFam" id="3.40.47.10:FF:000015">
    <property type="entry name" value="3-oxoacyl-[acyl-carrier-protein] synthase, mitochondrial"/>
    <property type="match status" value="1"/>
</dbReference>
<keyword evidence="4" id="KW-0444">Lipid biosynthesis</keyword>
<dbReference type="GO" id="GO:0004315">
    <property type="term" value="F:3-oxoacyl-[acyl-carrier-protein] synthase activity"/>
    <property type="evidence" value="ECO:0007669"/>
    <property type="project" value="UniProtKB-EC"/>
</dbReference>
<evidence type="ECO:0000256" key="7">
    <source>
        <dbReference type="ARBA" id="ARBA00023098"/>
    </source>
</evidence>
<dbReference type="PANTHER" id="PTHR11712:SF297">
    <property type="entry name" value="3-OXOACYL-[ACYL-CARRIER-PROTEIN] SYNTHASE, MITOCHONDRIAL"/>
    <property type="match status" value="1"/>
</dbReference>
<comment type="similarity">
    <text evidence="2 12">Belongs to the thiolase-like superfamily. Beta-ketoacyl-ACP synthases family.</text>
</comment>
<dbReference type="OrthoDB" id="5334845at2759"/>
<proteinExistence type="inferred from homology"/>
<evidence type="ECO:0000256" key="6">
    <source>
        <dbReference type="ARBA" id="ARBA00022832"/>
    </source>
</evidence>
<dbReference type="PANTHER" id="PTHR11712">
    <property type="entry name" value="POLYKETIDE SYNTHASE-RELATED"/>
    <property type="match status" value="1"/>
</dbReference>
<dbReference type="OMA" id="QIGHCLG"/>
<comment type="caution">
    <text evidence="14">The sequence shown here is derived from an EMBL/GenBank/DDBJ whole genome shotgun (WGS) entry which is preliminary data.</text>
</comment>
<dbReference type="InterPro" id="IPR018201">
    <property type="entry name" value="Ketoacyl_synth_AS"/>
</dbReference>
<evidence type="ECO:0000256" key="9">
    <source>
        <dbReference type="ARBA" id="ARBA00023315"/>
    </source>
</evidence>
<dbReference type="STRING" id="69332.A0A388LVC6"/>
<keyword evidence="6" id="KW-0276">Fatty acid metabolism</keyword>
<keyword evidence="5 12" id="KW-0808">Transferase</keyword>
<dbReference type="InterPro" id="IPR017568">
    <property type="entry name" value="3-oxoacyl-ACP_synth-2"/>
</dbReference>
<keyword evidence="15" id="KW-1185">Reference proteome</keyword>
<evidence type="ECO:0000313" key="15">
    <source>
        <dbReference type="Proteomes" id="UP000265515"/>
    </source>
</evidence>
<dbReference type="InterPro" id="IPR014030">
    <property type="entry name" value="Ketoacyl_synth_N"/>
</dbReference>
<evidence type="ECO:0000256" key="12">
    <source>
        <dbReference type="RuleBase" id="RU003694"/>
    </source>
</evidence>
<evidence type="ECO:0000256" key="10">
    <source>
        <dbReference type="ARBA" id="ARBA00044350"/>
    </source>
</evidence>
<accession>A0A388LVC6</accession>
<dbReference type="Gramene" id="GBG86215">
    <property type="protein sequence ID" value="GBG86215"/>
    <property type="gene ID" value="CBR_g41120"/>
</dbReference>
<dbReference type="Proteomes" id="UP000265515">
    <property type="component" value="Unassembled WGS sequence"/>
</dbReference>
<dbReference type="InterPro" id="IPR014031">
    <property type="entry name" value="Ketoacyl_synth_C"/>
</dbReference>
<dbReference type="AlphaFoldDB" id="A0A388LVC6"/>
<dbReference type="InterPro" id="IPR020841">
    <property type="entry name" value="PKS_Beta-ketoAc_synthase_dom"/>
</dbReference>
<keyword evidence="7" id="KW-0443">Lipid metabolism</keyword>
<dbReference type="NCBIfam" id="NF005589">
    <property type="entry name" value="PRK07314.1"/>
    <property type="match status" value="1"/>
</dbReference>
<dbReference type="FunFam" id="3.40.47.10:FF:000024">
    <property type="entry name" value="3-oxoacyl-[acyl-carrier-protein] synthase, mitochondrial"/>
    <property type="match status" value="1"/>
</dbReference>
<dbReference type="CDD" id="cd00834">
    <property type="entry name" value="KAS_I_II"/>
    <property type="match status" value="1"/>
</dbReference>
<evidence type="ECO:0000259" key="13">
    <source>
        <dbReference type="PROSITE" id="PS52004"/>
    </source>
</evidence>
<dbReference type="PROSITE" id="PS00606">
    <property type="entry name" value="KS3_1"/>
    <property type="match status" value="1"/>
</dbReference>
<dbReference type="EC" id="2.3.1.41" evidence="3"/>
<protein>
    <recommendedName>
        <fullName evidence="11">3-oxoacyl-[acyl-carrier-protein] synthase, mitochondrial</fullName>
        <ecNumber evidence="3">2.3.1.41</ecNumber>
    </recommendedName>
    <alternativeName>
        <fullName evidence="10">Beta-ketoacyl-ACP synthase</fullName>
    </alternativeName>
</protein>
<keyword evidence="9" id="KW-0012">Acyltransferase</keyword>
<dbReference type="NCBIfam" id="TIGR03150">
    <property type="entry name" value="fabF"/>
    <property type="match status" value="1"/>
</dbReference>
<name>A0A388LVC6_CHABU</name>
<dbReference type="Gene3D" id="3.40.47.10">
    <property type="match status" value="2"/>
</dbReference>
<feature type="domain" description="Ketosynthase family 3 (KS3)" evidence="13">
    <location>
        <begin position="65"/>
        <end position="498"/>
    </location>
</feature>
<keyword evidence="8" id="KW-0275">Fatty acid biosynthesis</keyword>